<dbReference type="InterPro" id="IPR008753">
    <property type="entry name" value="Peptidase_M13_N"/>
</dbReference>
<evidence type="ECO:0000313" key="3">
    <source>
        <dbReference type="EMBL" id="KAK8768335.1"/>
    </source>
</evidence>
<keyword evidence="4" id="KW-1185">Reference proteome</keyword>
<feature type="domain" description="Peptidase M13 N-terminal" evidence="2">
    <location>
        <begin position="37"/>
        <end position="82"/>
    </location>
</feature>
<dbReference type="Gene3D" id="1.10.1380.10">
    <property type="entry name" value="Neutral endopeptidase , domain2"/>
    <property type="match status" value="1"/>
</dbReference>
<dbReference type="PANTHER" id="PTHR11733:SF241">
    <property type="entry name" value="GH26575P-RELATED"/>
    <property type="match status" value="1"/>
</dbReference>
<dbReference type="EMBL" id="JARKHS020024129">
    <property type="protein sequence ID" value="KAK8768335.1"/>
    <property type="molecule type" value="Genomic_DNA"/>
</dbReference>
<dbReference type="SUPFAM" id="SSF55486">
    <property type="entry name" value="Metalloproteases ('zincins'), catalytic domain"/>
    <property type="match status" value="1"/>
</dbReference>
<dbReference type="InterPro" id="IPR024079">
    <property type="entry name" value="MetalloPept_cat_dom_sf"/>
</dbReference>
<dbReference type="PROSITE" id="PS51885">
    <property type="entry name" value="NEPRILYSIN"/>
    <property type="match status" value="1"/>
</dbReference>
<proteinExistence type="inferred from homology"/>
<reference evidence="3 4" key="1">
    <citation type="journal article" date="2023" name="Arcadia Sci">
        <title>De novo assembly of a long-read Amblyomma americanum tick genome.</title>
        <authorList>
            <person name="Chou S."/>
            <person name="Poskanzer K.E."/>
            <person name="Rollins M."/>
            <person name="Thuy-Boun P.S."/>
        </authorList>
    </citation>
    <scope>NUCLEOTIDE SEQUENCE [LARGE SCALE GENOMIC DNA]</scope>
    <source>
        <strain evidence="3">F_SG_1</strain>
        <tissue evidence="3">Salivary glands</tissue>
    </source>
</reference>
<dbReference type="Gene3D" id="3.40.390.10">
    <property type="entry name" value="Collagenase (Catalytic Domain)"/>
    <property type="match status" value="1"/>
</dbReference>
<comment type="similarity">
    <text evidence="1">Belongs to the peptidase M13 family.</text>
</comment>
<sequence length="191" mass="21435">MHFLPFSDKVKRVVCNSEVCQQRAKLILASINQSADPCEDFYEYVCKRWTDAHPIPEGSDSLGNLEIVTDEVEKDLKATHTSKDKGLKIIKKLLAKSGLGLWPLIGNATRHPFKNSVEVLNMTGGLSLILSFVVVKDLSEGKSKRVQFPLLELLNKEFNKGNVTLNYNDKILVNAVDYINNTLKFITETDP</sequence>
<dbReference type="GO" id="GO:0016485">
    <property type="term" value="P:protein processing"/>
    <property type="evidence" value="ECO:0007669"/>
    <property type="project" value="TreeGrafter"/>
</dbReference>
<evidence type="ECO:0000259" key="2">
    <source>
        <dbReference type="Pfam" id="PF05649"/>
    </source>
</evidence>
<dbReference type="InterPro" id="IPR042089">
    <property type="entry name" value="Peptidase_M13_dom_2"/>
</dbReference>
<accession>A0AAQ4E0U5</accession>
<dbReference type="Proteomes" id="UP001321473">
    <property type="component" value="Unassembled WGS sequence"/>
</dbReference>
<dbReference type="GO" id="GO:0005886">
    <property type="term" value="C:plasma membrane"/>
    <property type="evidence" value="ECO:0007669"/>
    <property type="project" value="TreeGrafter"/>
</dbReference>
<protein>
    <recommendedName>
        <fullName evidence="2">Peptidase M13 N-terminal domain-containing protein</fullName>
    </recommendedName>
</protein>
<organism evidence="3 4">
    <name type="scientific">Amblyomma americanum</name>
    <name type="common">Lone star tick</name>
    <dbReference type="NCBI Taxonomy" id="6943"/>
    <lineage>
        <taxon>Eukaryota</taxon>
        <taxon>Metazoa</taxon>
        <taxon>Ecdysozoa</taxon>
        <taxon>Arthropoda</taxon>
        <taxon>Chelicerata</taxon>
        <taxon>Arachnida</taxon>
        <taxon>Acari</taxon>
        <taxon>Parasitiformes</taxon>
        <taxon>Ixodida</taxon>
        <taxon>Ixodoidea</taxon>
        <taxon>Ixodidae</taxon>
        <taxon>Amblyomminae</taxon>
        <taxon>Amblyomma</taxon>
    </lineage>
</organism>
<dbReference type="InterPro" id="IPR000718">
    <property type="entry name" value="Peptidase_M13"/>
</dbReference>
<evidence type="ECO:0000256" key="1">
    <source>
        <dbReference type="ARBA" id="ARBA00007357"/>
    </source>
</evidence>
<dbReference type="AlphaFoldDB" id="A0AAQ4E0U5"/>
<evidence type="ECO:0000313" key="4">
    <source>
        <dbReference type="Proteomes" id="UP001321473"/>
    </source>
</evidence>
<dbReference type="GO" id="GO:0004222">
    <property type="term" value="F:metalloendopeptidase activity"/>
    <property type="evidence" value="ECO:0007669"/>
    <property type="project" value="InterPro"/>
</dbReference>
<gene>
    <name evidence="3" type="ORF">V5799_015199</name>
</gene>
<dbReference type="PANTHER" id="PTHR11733">
    <property type="entry name" value="ZINC METALLOPROTEASE FAMILY M13 NEPRILYSIN-RELATED"/>
    <property type="match status" value="1"/>
</dbReference>
<dbReference type="Pfam" id="PF05649">
    <property type="entry name" value="Peptidase_M13_N"/>
    <property type="match status" value="1"/>
</dbReference>
<comment type="caution">
    <text evidence="3">The sequence shown here is derived from an EMBL/GenBank/DDBJ whole genome shotgun (WGS) entry which is preliminary data.</text>
</comment>
<name>A0AAQ4E0U5_AMBAM</name>